<gene>
    <name evidence="1" type="ORF">NCTC11432_00230</name>
</gene>
<organism evidence="1 2">
    <name type="scientific">Chryseobacterium gleum</name>
    <name type="common">Flavobacterium gleum</name>
    <dbReference type="NCBI Taxonomy" id="250"/>
    <lineage>
        <taxon>Bacteria</taxon>
        <taxon>Pseudomonadati</taxon>
        <taxon>Bacteroidota</taxon>
        <taxon>Flavobacteriia</taxon>
        <taxon>Flavobacteriales</taxon>
        <taxon>Weeksellaceae</taxon>
        <taxon>Chryseobacterium group</taxon>
        <taxon>Chryseobacterium</taxon>
    </lineage>
</organism>
<dbReference type="RefSeq" id="WP_002980086.1">
    <property type="nucleotide sequence ID" value="NZ_CP068486.1"/>
</dbReference>
<dbReference type="Proteomes" id="UP000279227">
    <property type="component" value="Chromosome"/>
</dbReference>
<protein>
    <submittedName>
        <fullName evidence="1">Uncharacterized protein</fullName>
    </submittedName>
</protein>
<evidence type="ECO:0000313" key="2">
    <source>
        <dbReference type="Proteomes" id="UP000279227"/>
    </source>
</evidence>
<dbReference type="Pfam" id="PF20329">
    <property type="entry name" value="DUF6624"/>
    <property type="match status" value="1"/>
</dbReference>
<dbReference type="STRING" id="525257.HMPREF0204_14251"/>
<dbReference type="OrthoDB" id="2989458at2"/>
<sequence length="187" mass="21438">MNHLPFEKELIEMADKDLSVREKLLKAGELSGGYHPEMEKVHKANAERLREIMDEIGYPTISKVGTKANDAAWLIIQHAISEPEFMKACYAMMEENSSDINPVHKAYLYDRIQVFQSKSQRYGTQLTADGKIYPVESKENVNKERETVNLPPLAGTDINKIPESEDIPEIDSKDIQYTVWRKKVGWI</sequence>
<dbReference type="InterPro" id="IPR046732">
    <property type="entry name" value="DUF6624"/>
</dbReference>
<name>A0A3S4N0X1_CHRGE</name>
<proteinExistence type="predicted"/>
<dbReference type="AlphaFoldDB" id="A0A3S4N0X1"/>
<reference evidence="1 2" key="1">
    <citation type="submission" date="2018-12" db="EMBL/GenBank/DDBJ databases">
        <authorList>
            <consortium name="Pathogen Informatics"/>
        </authorList>
    </citation>
    <scope>NUCLEOTIDE SEQUENCE [LARGE SCALE GENOMIC DNA]</scope>
    <source>
        <strain evidence="1 2">NCTC11432</strain>
    </source>
</reference>
<dbReference type="EMBL" id="LR134289">
    <property type="protein sequence ID" value="VEE04658.1"/>
    <property type="molecule type" value="Genomic_DNA"/>
</dbReference>
<dbReference type="GeneID" id="93022589"/>
<evidence type="ECO:0000313" key="1">
    <source>
        <dbReference type="EMBL" id="VEE04658.1"/>
    </source>
</evidence>
<dbReference type="KEGG" id="cgle:NCTC11432_00230"/>
<accession>A0A3S4N0X1</accession>